<evidence type="ECO:0000259" key="2">
    <source>
        <dbReference type="PROSITE" id="PS50022"/>
    </source>
</evidence>
<protein>
    <submittedName>
        <fullName evidence="3">DUF1996 domain-containing protein</fullName>
    </submittedName>
</protein>
<sequence>MSTPTVRRRGRTRPASPRAWLAAVLATAVVASGVVATLATTATAAPVNISQGKAASASTAESPDMVGAKAVDGNTSTRWSSTFADAQWLQVDLGSTATIDNVKLSWEAAYGKAFQVQVSSNGTTWTTVATVTNGTGGNQTVSAPGTGRYVRLNLTARGTGYGYSLWEFQVFGTGGTTPPSTTPKPLPPAPPGADTSVTHHEFQANCVPTHTLPDDPIVFPGQAGASHSHTFMGNRTTNAKTTAASLVAAGTTTSCTVPQDRSAYWFPTLLRGGSQVVSTDEQTIYYKSGILDYKKVQPFPAGLRFVVGNMLATQDEFKNAPGTVEGFECGDTTRSWDIPAAACPAGSKLNIRYQAPSCWDGVNLDSANHKTHMAYPVNGECPTSHPVPVPMIEFKLSWPVDGNLSNVAFSSGRGYSFHYDFFNGWDAPVLKALTEHCINGGLQCNPRGFDLYKPWAGGVLDASFNLIP</sequence>
<feature type="region of interest" description="Disordered" evidence="1">
    <location>
        <begin position="174"/>
        <end position="195"/>
    </location>
</feature>
<dbReference type="AlphaFoldDB" id="A0A413RKZ3"/>
<dbReference type="InterPro" id="IPR008979">
    <property type="entry name" value="Galactose-bd-like_sf"/>
</dbReference>
<dbReference type="RefSeq" id="WP_118767419.1">
    <property type="nucleotide sequence ID" value="NZ_QWKP01000198.1"/>
</dbReference>
<accession>A0A413RKZ3</accession>
<reference evidence="3 4" key="1">
    <citation type="submission" date="2018-08" db="EMBL/GenBank/DDBJ databases">
        <title>Cellulomonas rhizosphaerae sp. nov., a novel actinomycete isolated from soil.</title>
        <authorList>
            <person name="Tian Y."/>
        </authorList>
    </citation>
    <scope>NUCLEOTIDE SEQUENCE [LARGE SCALE GENOMIC DNA]</scope>
    <source>
        <strain evidence="3 4">NEAU-TCZ24</strain>
    </source>
</reference>
<dbReference type="Gene3D" id="2.60.120.260">
    <property type="entry name" value="Galactose-binding domain-like"/>
    <property type="match status" value="1"/>
</dbReference>
<dbReference type="SUPFAM" id="SSF49785">
    <property type="entry name" value="Galactose-binding domain-like"/>
    <property type="match status" value="1"/>
</dbReference>
<comment type="caution">
    <text evidence="3">The sequence shown here is derived from an EMBL/GenBank/DDBJ whole genome shotgun (WGS) entry which is preliminary data.</text>
</comment>
<gene>
    <name evidence="3" type="ORF">D1825_10725</name>
</gene>
<dbReference type="Proteomes" id="UP000283374">
    <property type="component" value="Unassembled WGS sequence"/>
</dbReference>
<keyword evidence="4" id="KW-1185">Reference proteome</keyword>
<dbReference type="PROSITE" id="PS50022">
    <property type="entry name" value="FA58C_3"/>
    <property type="match status" value="1"/>
</dbReference>
<evidence type="ECO:0000313" key="4">
    <source>
        <dbReference type="Proteomes" id="UP000283374"/>
    </source>
</evidence>
<evidence type="ECO:0000256" key="1">
    <source>
        <dbReference type="SAM" id="MobiDB-lite"/>
    </source>
</evidence>
<name>A0A413RKZ3_9CELL</name>
<proteinExistence type="predicted"/>
<dbReference type="PANTHER" id="PTHR43662:SF3">
    <property type="entry name" value="DOMAIN PROTEIN, PUTATIVE (AFU_ORTHOLOGUE AFUA_6G11970)-RELATED"/>
    <property type="match status" value="1"/>
</dbReference>
<evidence type="ECO:0000313" key="3">
    <source>
        <dbReference type="EMBL" id="RHA40117.1"/>
    </source>
</evidence>
<dbReference type="PANTHER" id="PTHR43662">
    <property type="match status" value="1"/>
</dbReference>
<dbReference type="EMBL" id="QWKP01000198">
    <property type="protein sequence ID" value="RHA40117.1"/>
    <property type="molecule type" value="Genomic_DNA"/>
</dbReference>
<dbReference type="InterPro" id="IPR018535">
    <property type="entry name" value="DUF1996"/>
</dbReference>
<dbReference type="Pfam" id="PF00754">
    <property type="entry name" value="F5_F8_type_C"/>
    <property type="match status" value="1"/>
</dbReference>
<dbReference type="Pfam" id="PF09362">
    <property type="entry name" value="DUF1996"/>
    <property type="match status" value="1"/>
</dbReference>
<feature type="compositionally biased region" description="Pro residues" evidence="1">
    <location>
        <begin position="180"/>
        <end position="191"/>
    </location>
</feature>
<dbReference type="OrthoDB" id="264773at2"/>
<dbReference type="InterPro" id="IPR000421">
    <property type="entry name" value="FA58C"/>
</dbReference>
<organism evidence="3 4">
    <name type="scientific">Cellulomonas rhizosphaerae</name>
    <dbReference type="NCBI Taxonomy" id="2293719"/>
    <lineage>
        <taxon>Bacteria</taxon>
        <taxon>Bacillati</taxon>
        <taxon>Actinomycetota</taxon>
        <taxon>Actinomycetes</taxon>
        <taxon>Micrococcales</taxon>
        <taxon>Cellulomonadaceae</taxon>
        <taxon>Cellulomonas</taxon>
    </lineage>
</organism>
<feature type="domain" description="F5/8 type C" evidence="2">
    <location>
        <begin position="35"/>
        <end position="173"/>
    </location>
</feature>